<dbReference type="EMBL" id="DWUS01000131">
    <property type="protein sequence ID" value="HJD51356.1"/>
    <property type="molecule type" value="Genomic_DNA"/>
</dbReference>
<dbReference type="AlphaFoldDB" id="A0A9D2UFD1"/>
<dbReference type="InterPro" id="IPR029044">
    <property type="entry name" value="Nucleotide-diphossugar_trans"/>
</dbReference>
<dbReference type="Proteomes" id="UP000823908">
    <property type="component" value="Unassembled WGS sequence"/>
</dbReference>
<proteinExistence type="predicted"/>
<evidence type="ECO:0000313" key="2">
    <source>
        <dbReference type="EMBL" id="HJD51356.1"/>
    </source>
</evidence>
<sequence>MPLLESAGAQDVIVMSADHLYQLDLRPVLAQHAELGSDLTVVTTVKPSSRPWWSRERFTSTC</sequence>
<reference evidence="2" key="2">
    <citation type="submission" date="2021-04" db="EMBL/GenBank/DDBJ databases">
        <authorList>
            <person name="Gilroy R."/>
        </authorList>
    </citation>
    <scope>NUCLEOTIDE SEQUENCE</scope>
    <source>
        <strain evidence="2">ChiHjej10B9-4811</strain>
    </source>
</reference>
<dbReference type="SUPFAM" id="SSF53448">
    <property type="entry name" value="Nucleotide-diphospho-sugar transferases"/>
    <property type="match status" value="1"/>
</dbReference>
<protein>
    <recommendedName>
        <fullName evidence="1">Nucleotidyl transferase domain-containing protein</fullName>
    </recommendedName>
</protein>
<name>A0A9D2UFD1_9MICC</name>
<comment type="caution">
    <text evidence="2">The sequence shown here is derived from an EMBL/GenBank/DDBJ whole genome shotgun (WGS) entry which is preliminary data.</text>
</comment>
<dbReference type="Gene3D" id="3.90.550.10">
    <property type="entry name" value="Spore Coat Polysaccharide Biosynthesis Protein SpsA, Chain A"/>
    <property type="match status" value="1"/>
</dbReference>
<evidence type="ECO:0000313" key="3">
    <source>
        <dbReference type="Proteomes" id="UP000823908"/>
    </source>
</evidence>
<accession>A0A9D2UFD1</accession>
<feature type="domain" description="Nucleotidyl transferase" evidence="1">
    <location>
        <begin position="10"/>
        <end position="50"/>
    </location>
</feature>
<dbReference type="InterPro" id="IPR005835">
    <property type="entry name" value="NTP_transferase_dom"/>
</dbReference>
<evidence type="ECO:0000259" key="1">
    <source>
        <dbReference type="Pfam" id="PF00483"/>
    </source>
</evidence>
<dbReference type="Pfam" id="PF00483">
    <property type="entry name" value="NTP_transferase"/>
    <property type="match status" value="1"/>
</dbReference>
<organism evidence="2 3">
    <name type="scientific">Candidatus Rothia avistercoris</name>
    <dbReference type="NCBI Taxonomy" id="2840479"/>
    <lineage>
        <taxon>Bacteria</taxon>
        <taxon>Bacillati</taxon>
        <taxon>Actinomycetota</taxon>
        <taxon>Actinomycetes</taxon>
        <taxon>Micrococcales</taxon>
        <taxon>Micrococcaceae</taxon>
        <taxon>Rothia</taxon>
    </lineage>
</organism>
<reference evidence="2" key="1">
    <citation type="journal article" date="2021" name="PeerJ">
        <title>Extensive microbial diversity within the chicken gut microbiome revealed by metagenomics and culture.</title>
        <authorList>
            <person name="Gilroy R."/>
            <person name="Ravi A."/>
            <person name="Getino M."/>
            <person name="Pursley I."/>
            <person name="Horton D.L."/>
            <person name="Alikhan N.F."/>
            <person name="Baker D."/>
            <person name="Gharbi K."/>
            <person name="Hall N."/>
            <person name="Watson M."/>
            <person name="Adriaenssens E.M."/>
            <person name="Foster-Nyarko E."/>
            <person name="Jarju S."/>
            <person name="Secka A."/>
            <person name="Antonio M."/>
            <person name="Oren A."/>
            <person name="Chaudhuri R.R."/>
            <person name="La Ragione R."/>
            <person name="Hildebrand F."/>
            <person name="Pallen M.J."/>
        </authorList>
    </citation>
    <scope>NUCLEOTIDE SEQUENCE</scope>
    <source>
        <strain evidence="2">ChiHjej10B9-4811</strain>
    </source>
</reference>
<gene>
    <name evidence="2" type="ORF">H9908_05785</name>
</gene>